<dbReference type="VEuPathDB" id="AmoebaDB:ACA1_035540"/>
<dbReference type="Proteomes" id="UP000011083">
    <property type="component" value="Unassembled WGS sequence"/>
</dbReference>
<organism evidence="2 3">
    <name type="scientific">Acanthamoeba castellanii (strain ATCC 30010 / Neff)</name>
    <dbReference type="NCBI Taxonomy" id="1257118"/>
    <lineage>
        <taxon>Eukaryota</taxon>
        <taxon>Amoebozoa</taxon>
        <taxon>Discosea</taxon>
        <taxon>Longamoebia</taxon>
        <taxon>Centramoebida</taxon>
        <taxon>Acanthamoebidae</taxon>
        <taxon>Acanthamoeba</taxon>
    </lineage>
</organism>
<evidence type="ECO:0000313" key="3">
    <source>
        <dbReference type="Proteomes" id="UP000011083"/>
    </source>
</evidence>
<dbReference type="RefSeq" id="XP_004348738.1">
    <property type="nucleotide sequence ID" value="XM_004348688.1"/>
</dbReference>
<keyword evidence="1" id="KW-0732">Signal</keyword>
<proteinExistence type="predicted"/>
<accession>L8H9N3</accession>
<keyword evidence="3" id="KW-1185">Reference proteome</keyword>
<sequence>MDRTSTLSWVFGLVLVVALSFHAVSAASVDPPPVVHTQVFTLLINNTSPYELLAPDELPAPRPQLTWSVSTEKAAPGQSMVLTAVLNRTGDQPGLRLSATLPFRTVVKGEMVMAPLSILVKLMMQPGTPLFVLANTNVQSAVTFKVFNKNGGPKDLSYLKAGIELFQAAY</sequence>
<reference evidence="2 3" key="1">
    <citation type="journal article" date="2013" name="Genome Biol.">
        <title>Genome of Acanthamoeba castellanii highlights extensive lateral gene transfer and early evolution of tyrosine kinase signaling.</title>
        <authorList>
            <person name="Clarke M."/>
            <person name="Lohan A.J."/>
            <person name="Liu B."/>
            <person name="Lagkouvardos I."/>
            <person name="Roy S."/>
            <person name="Zafar N."/>
            <person name="Bertelli C."/>
            <person name="Schilde C."/>
            <person name="Kianianmomeni A."/>
            <person name="Burglin T.R."/>
            <person name="Frech C."/>
            <person name="Turcotte B."/>
            <person name="Kopec K.O."/>
            <person name="Synnott J.M."/>
            <person name="Choo C."/>
            <person name="Paponov I."/>
            <person name="Finkler A."/>
            <person name="Soon Heng Tan C."/>
            <person name="Hutchins A.P."/>
            <person name="Weinmeier T."/>
            <person name="Rattei T."/>
            <person name="Chu J.S."/>
            <person name="Gimenez G."/>
            <person name="Irimia M."/>
            <person name="Rigden D.J."/>
            <person name="Fitzpatrick D.A."/>
            <person name="Lorenzo-Morales J."/>
            <person name="Bateman A."/>
            <person name="Chiu C.H."/>
            <person name="Tang P."/>
            <person name="Hegemann P."/>
            <person name="Fromm H."/>
            <person name="Raoult D."/>
            <person name="Greub G."/>
            <person name="Miranda-Saavedra D."/>
            <person name="Chen N."/>
            <person name="Nash P."/>
            <person name="Ginger M.L."/>
            <person name="Horn M."/>
            <person name="Schaap P."/>
            <person name="Caler L."/>
            <person name="Loftus B."/>
        </authorList>
    </citation>
    <scope>NUCLEOTIDE SEQUENCE [LARGE SCALE GENOMIC DNA]</scope>
    <source>
        <strain evidence="2 3">Neff</strain>
    </source>
</reference>
<evidence type="ECO:0000313" key="2">
    <source>
        <dbReference type="EMBL" id="ELR22224.1"/>
    </source>
</evidence>
<name>L8H9N3_ACACF</name>
<gene>
    <name evidence="2" type="ORF">ACA1_035540</name>
</gene>
<feature type="signal peptide" evidence="1">
    <location>
        <begin position="1"/>
        <end position="26"/>
    </location>
</feature>
<feature type="chain" id="PRO_5003991033" evidence="1">
    <location>
        <begin position="27"/>
        <end position="170"/>
    </location>
</feature>
<evidence type="ECO:0000256" key="1">
    <source>
        <dbReference type="SAM" id="SignalP"/>
    </source>
</evidence>
<dbReference type="GeneID" id="14923152"/>
<dbReference type="AlphaFoldDB" id="L8H9N3"/>
<dbReference type="KEGG" id="acan:ACA1_035540"/>
<protein>
    <submittedName>
        <fullName evidence="2">Uncharacterized protein</fullName>
    </submittedName>
</protein>
<dbReference type="EMBL" id="KB007886">
    <property type="protein sequence ID" value="ELR22224.1"/>
    <property type="molecule type" value="Genomic_DNA"/>
</dbReference>